<organism evidence="1 2">
    <name type="scientific">Candidatus Harrisonbacteria bacterium RIFCSPLOWO2_01_FULL_44_18</name>
    <dbReference type="NCBI Taxonomy" id="1798407"/>
    <lineage>
        <taxon>Bacteria</taxon>
        <taxon>Candidatus Harrisoniibacteriota</taxon>
    </lineage>
</organism>
<dbReference type="STRING" id="1798407.A3A16_01365"/>
<dbReference type="Proteomes" id="UP000177942">
    <property type="component" value="Unassembled WGS sequence"/>
</dbReference>
<proteinExistence type="predicted"/>
<accession>A0A1G1ZNA1</accession>
<protein>
    <submittedName>
        <fullName evidence="1">Uncharacterized protein</fullName>
    </submittedName>
</protein>
<comment type="caution">
    <text evidence="1">The sequence shown here is derived from an EMBL/GenBank/DDBJ whole genome shotgun (WGS) entry which is preliminary data.</text>
</comment>
<dbReference type="EMBL" id="MHJJ01000005">
    <property type="protein sequence ID" value="OGY66015.1"/>
    <property type="molecule type" value="Genomic_DNA"/>
</dbReference>
<evidence type="ECO:0000313" key="1">
    <source>
        <dbReference type="EMBL" id="OGY66015.1"/>
    </source>
</evidence>
<sequence>MSYAKAESNSVLAAEAPVSGEKIVSIFNEILGGFNDFNQWLDGKIGFNIYKAVELVGQWLTWSLTSLIKLVKLGLSYL</sequence>
<gene>
    <name evidence="1" type="ORF">A3A16_01365</name>
</gene>
<reference evidence="1 2" key="1">
    <citation type="journal article" date="2016" name="Nat. Commun.">
        <title>Thousands of microbial genomes shed light on interconnected biogeochemical processes in an aquifer system.</title>
        <authorList>
            <person name="Anantharaman K."/>
            <person name="Brown C.T."/>
            <person name="Hug L.A."/>
            <person name="Sharon I."/>
            <person name="Castelle C.J."/>
            <person name="Probst A.J."/>
            <person name="Thomas B.C."/>
            <person name="Singh A."/>
            <person name="Wilkins M.J."/>
            <person name="Karaoz U."/>
            <person name="Brodie E.L."/>
            <person name="Williams K.H."/>
            <person name="Hubbard S.S."/>
            <person name="Banfield J.F."/>
        </authorList>
    </citation>
    <scope>NUCLEOTIDE SEQUENCE [LARGE SCALE GENOMIC DNA]</scope>
</reference>
<name>A0A1G1ZNA1_9BACT</name>
<dbReference type="AlphaFoldDB" id="A0A1G1ZNA1"/>
<evidence type="ECO:0000313" key="2">
    <source>
        <dbReference type="Proteomes" id="UP000177942"/>
    </source>
</evidence>